<feature type="signal peptide" evidence="4">
    <location>
        <begin position="1"/>
        <end position="18"/>
    </location>
</feature>
<dbReference type="InterPro" id="IPR002130">
    <property type="entry name" value="Cyclophilin-type_PPIase_dom"/>
</dbReference>
<dbReference type="SUPFAM" id="SSF50891">
    <property type="entry name" value="Cyclophilin-like"/>
    <property type="match status" value="1"/>
</dbReference>
<dbReference type="eggNOG" id="KOG0880">
    <property type="taxonomic scope" value="Eukaryota"/>
</dbReference>
<dbReference type="PRINTS" id="PR00153">
    <property type="entry name" value="CSAPPISMRASE"/>
</dbReference>
<evidence type="ECO:0000313" key="7">
    <source>
        <dbReference type="Proteomes" id="UP000001640"/>
    </source>
</evidence>
<sequence>MQGIVLGVAYVLFQAAKALSRTSNTPVITHRVYFDIAYAGKELGRVEMGLYGVDVPTTVENFYELTISEDPTMGYLESIFYHVNPGSDIYGGDFIKGDGTGGKSIFGESFPRENFQLKHDRGGLLSMIKRGDGTNDSQFCISIKKNKKLDGKNVVFGEVLNGMNVVEYISKVPIDRRGKPLNEVKIVSCGELETVPIKQEEALRMHEKLEEEVKDREESFNHDEL</sequence>
<protein>
    <recommendedName>
        <fullName evidence="4">Peptidyl-prolyl cis-trans isomerase</fullName>
        <shortName evidence="4">PPIase</shortName>
        <ecNumber evidence="4">5.2.1.8</ecNumber>
    </recommendedName>
</protein>
<evidence type="ECO:0000256" key="2">
    <source>
        <dbReference type="ARBA" id="ARBA00023110"/>
    </source>
</evidence>
<dbReference type="AlphaFoldDB" id="G0VGY4"/>
<evidence type="ECO:0000259" key="5">
    <source>
        <dbReference type="PROSITE" id="PS50072"/>
    </source>
</evidence>
<feature type="chain" id="PRO_5006524796" description="Peptidyl-prolyl cis-trans isomerase" evidence="4">
    <location>
        <begin position="19"/>
        <end position="225"/>
    </location>
</feature>
<keyword evidence="3 4" id="KW-0413">Isomerase</keyword>
<dbReference type="GO" id="GO:0006457">
    <property type="term" value="P:protein folding"/>
    <property type="evidence" value="ECO:0007669"/>
    <property type="project" value="TreeGrafter"/>
</dbReference>
<dbReference type="KEGG" id="ncs:NCAS_0F02710"/>
<dbReference type="GO" id="GO:0000324">
    <property type="term" value="C:fungal-type vacuole"/>
    <property type="evidence" value="ECO:0007669"/>
    <property type="project" value="TreeGrafter"/>
</dbReference>
<dbReference type="GeneID" id="96904403"/>
<gene>
    <name evidence="6" type="primary">NCAS0F02710</name>
    <name evidence="6" type="ordered locus">NCAS_0F02710</name>
</gene>
<dbReference type="PANTHER" id="PTHR11071:SF561">
    <property type="entry name" value="PEPTIDYL-PROLYL CIS-TRANS ISOMERASE D-RELATED"/>
    <property type="match status" value="1"/>
</dbReference>
<dbReference type="Gene3D" id="2.40.100.10">
    <property type="entry name" value="Cyclophilin-like"/>
    <property type="match status" value="1"/>
</dbReference>
<reference evidence="6 7" key="1">
    <citation type="journal article" date="2011" name="Proc. Natl. Acad. Sci. U.S.A.">
        <title>Evolutionary erosion of yeast sex chromosomes by mating-type switching accidents.</title>
        <authorList>
            <person name="Gordon J.L."/>
            <person name="Armisen D."/>
            <person name="Proux-Wera E."/>
            <person name="Oheigeartaigh S.S."/>
            <person name="Byrne K.P."/>
            <person name="Wolfe K.H."/>
        </authorList>
    </citation>
    <scope>NUCLEOTIDE SEQUENCE [LARGE SCALE GENOMIC DNA]</scope>
    <source>
        <strain evidence="7">ATCC 76901 / BCRC 22586 / CBS 4309 / NBRC 1992 / NRRL Y-12630</strain>
    </source>
</reference>
<dbReference type="STRING" id="1064592.G0VGY4"/>
<dbReference type="PROSITE" id="PS50072">
    <property type="entry name" value="CSA_PPIASE_2"/>
    <property type="match status" value="1"/>
</dbReference>
<comment type="catalytic activity">
    <reaction evidence="1 4">
        <text>[protein]-peptidylproline (omega=180) = [protein]-peptidylproline (omega=0)</text>
        <dbReference type="Rhea" id="RHEA:16237"/>
        <dbReference type="Rhea" id="RHEA-COMP:10747"/>
        <dbReference type="Rhea" id="RHEA-COMP:10748"/>
        <dbReference type="ChEBI" id="CHEBI:83833"/>
        <dbReference type="ChEBI" id="CHEBI:83834"/>
        <dbReference type="EC" id="5.2.1.8"/>
    </reaction>
</comment>
<dbReference type="GO" id="GO:0003755">
    <property type="term" value="F:peptidyl-prolyl cis-trans isomerase activity"/>
    <property type="evidence" value="ECO:0007669"/>
    <property type="project" value="UniProtKB-UniRule"/>
</dbReference>
<reference key="2">
    <citation type="submission" date="2011-08" db="EMBL/GenBank/DDBJ databases">
        <title>Genome sequence of Naumovozyma castellii.</title>
        <authorList>
            <person name="Gordon J.L."/>
            <person name="Armisen D."/>
            <person name="Proux-Wera E."/>
            <person name="OhEigeartaigh S.S."/>
            <person name="Byrne K.P."/>
            <person name="Wolfe K.H."/>
        </authorList>
    </citation>
    <scope>NUCLEOTIDE SEQUENCE</scope>
    <source>
        <strain>Type strain:CBS 4309</strain>
    </source>
</reference>
<evidence type="ECO:0000256" key="4">
    <source>
        <dbReference type="RuleBase" id="RU363019"/>
    </source>
</evidence>
<dbReference type="OMA" id="VITHRVY"/>
<organism evidence="6 7">
    <name type="scientific">Naumovozyma castellii</name>
    <name type="common">Yeast</name>
    <name type="synonym">Saccharomyces castellii</name>
    <dbReference type="NCBI Taxonomy" id="27288"/>
    <lineage>
        <taxon>Eukaryota</taxon>
        <taxon>Fungi</taxon>
        <taxon>Dikarya</taxon>
        <taxon>Ascomycota</taxon>
        <taxon>Saccharomycotina</taxon>
        <taxon>Saccharomycetes</taxon>
        <taxon>Saccharomycetales</taxon>
        <taxon>Saccharomycetaceae</taxon>
        <taxon>Naumovozyma</taxon>
    </lineage>
</organism>
<evidence type="ECO:0000256" key="1">
    <source>
        <dbReference type="ARBA" id="ARBA00000971"/>
    </source>
</evidence>
<dbReference type="GO" id="GO:0005783">
    <property type="term" value="C:endoplasmic reticulum"/>
    <property type="evidence" value="ECO:0007669"/>
    <property type="project" value="TreeGrafter"/>
</dbReference>
<keyword evidence="7" id="KW-1185">Reference proteome</keyword>
<keyword evidence="2 4" id="KW-0697">Rotamase</keyword>
<comment type="function">
    <text evidence="4">PPIases accelerate the folding of proteins. It catalyzes the cis-trans isomerization of proline imidic peptide bonds in oligopeptides.</text>
</comment>
<keyword evidence="4" id="KW-0732">Signal</keyword>
<dbReference type="InterPro" id="IPR029000">
    <property type="entry name" value="Cyclophilin-like_dom_sf"/>
</dbReference>
<evidence type="ECO:0000256" key="3">
    <source>
        <dbReference type="ARBA" id="ARBA00023235"/>
    </source>
</evidence>
<dbReference type="InParanoid" id="G0VGY4"/>
<dbReference type="HOGENOM" id="CLU_012062_4_2_1"/>
<dbReference type="Pfam" id="PF00160">
    <property type="entry name" value="Pro_isomerase"/>
    <property type="match status" value="1"/>
</dbReference>
<dbReference type="EMBL" id="HE576757">
    <property type="protein sequence ID" value="CCC70755.1"/>
    <property type="molecule type" value="Genomic_DNA"/>
</dbReference>
<proteinExistence type="inferred from homology"/>
<accession>G0VGY4</accession>
<dbReference type="RefSeq" id="XP_003677110.1">
    <property type="nucleotide sequence ID" value="XM_003677062.1"/>
</dbReference>
<dbReference type="FunFam" id="2.40.100.10:FF:000025">
    <property type="entry name" value="Peptidyl-prolyl cis-trans isomerase CYP19-2"/>
    <property type="match status" value="1"/>
</dbReference>
<dbReference type="PANTHER" id="PTHR11071">
    <property type="entry name" value="PEPTIDYL-PROLYL CIS-TRANS ISOMERASE"/>
    <property type="match status" value="1"/>
</dbReference>
<name>G0VGY4_NAUCA</name>
<evidence type="ECO:0000313" key="6">
    <source>
        <dbReference type="EMBL" id="CCC70755.1"/>
    </source>
</evidence>
<feature type="domain" description="PPIase cyclophilin-type" evidence="5">
    <location>
        <begin position="33"/>
        <end position="191"/>
    </location>
</feature>
<comment type="similarity">
    <text evidence="4">Belongs to the cyclophilin-type PPIase family.</text>
</comment>
<dbReference type="Proteomes" id="UP000001640">
    <property type="component" value="Chromosome 6"/>
</dbReference>
<dbReference type="GO" id="GO:0016018">
    <property type="term" value="F:cyclosporin A binding"/>
    <property type="evidence" value="ECO:0007669"/>
    <property type="project" value="TreeGrafter"/>
</dbReference>
<dbReference type="EC" id="5.2.1.8" evidence="4"/>
<dbReference type="OrthoDB" id="193499at2759"/>